<evidence type="ECO:0000313" key="1">
    <source>
        <dbReference type="EMBL" id="AEI34940.1"/>
    </source>
</evidence>
<protein>
    <recommendedName>
        <fullName evidence="3">Phosphatidylinositol diacylglycerol-lyase</fullName>
    </recommendedName>
</protein>
<dbReference type="SUPFAM" id="SSF51695">
    <property type="entry name" value="PLC-like phosphodiesterases"/>
    <property type="match status" value="1"/>
</dbReference>
<reference evidence="1" key="1">
    <citation type="submission" date="2011-05" db="EMBL/GenBank/DDBJ databases">
        <authorList>
            <person name="Kuske C.R."/>
            <person name="Challacombe J.F."/>
            <person name="Siddaramappa S."/>
            <person name="Petersen J.M."/>
            <person name="Bruce D.C."/>
        </authorList>
    </citation>
    <scope>NUCLEOTIDE SEQUENCE</scope>
    <source>
        <strain evidence="1">TX077308</strain>
    </source>
</reference>
<dbReference type="PANTHER" id="PTHR13593">
    <property type="match status" value="1"/>
</dbReference>
<organism evidence="1 2">
    <name type="scientific">Francisella salina</name>
    <dbReference type="NCBI Taxonomy" id="573569"/>
    <lineage>
        <taxon>Bacteria</taxon>
        <taxon>Pseudomonadati</taxon>
        <taxon>Pseudomonadota</taxon>
        <taxon>Gammaproteobacteria</taxon>
        <taxon>Thiotrichales</taxon>
        <taxon>Francisellaceae</taxon>
        <taxon>Francisella</taxon>
    </lineage>
</organism>
<dbReference type="Proteomes" id="UP000000490">
    <property type="component" value="Chromosome"/>
</dbReference>
<name>A0ABM5M6L6_FRAST</name>
<dbReference type="CDD" id="cd08557">
    <property type="entry name" value="PI-PLCc_bacteria_like"/>
    <property type="match status" value="1"/>
</dbReference>
<dbReference type="PANTHER" id="PTHR13593:SF113">
    <property type="entry name" value="SI:DKEY-266F7.9"/>
    <property type="match status" value="1"/>
</dbReference>
<gene>
    <name evidence="1" type="ordered locus">F7308_0012</name>
</gene>
<dbReference type="RefSeq" id="WP_013921803.1">
    <property type="nucleotide sequence ID" value="NC_015696.1"/>
</dbReference>
<evidence type="ECO:0008006" key="3">
    <source>
        <dbReference type="Google" id="ProtNLM"/>
    </source>
</evidence>
<dbReference type="Gene3D" id="3.20.20.190">
    <property type="entry name" value="Phosphatidylinositol (PI) phosphodiesterase"/>
    <property type="match status" value="1"/>
</dbReference>
<dbReference type="InterPro" id="IPR051057">
    <property type="entry name" value="PI-PLC_domain"/>
</dbReference>
<sequence>MIKKVLIPVVLGVISISSIESAFAEKINGELYCYVNDKEYVGVIKKENVETFFTDFKEDGKQKQGYLLSNNDAESFLEECKNMVLTNDLDKKSSTIEARFMGKASYFSTLYNTVGVQYGYPLVVKSEDGLYRAGFYKEDSEAVKYDQIRKVSLCVNNSTSSNLKDIQIFSDAVQMTHLKTISKNLESGEGICSDIEIDSKSYLGFDNLISQDKKYMRLPSYTDGALHTSNEIVEIYDREVSEYLEANMVVNNTNQLINISIIDNETKKILTNWLSRVDDETLISNLILPGSHDAGMNEVDAEVDGKYLSSILSRNYVYNQKMRVGSQLMSGSRVMDIRLQEKDDNLVTFHKAAGIGGVGEDIDSILNGSVDFISKYPTEFIILRVSNTGNSAIKLLLDKLKSHKVKDLLFAPSTPIWGGLTVGDARGKIMIIIEPKFFEEIKSTGLDIVLGEKIKKIEEYTSSFSYMRGNTYGGFAGTQKLEQMIVFQNDNANKVNSVKKPIDLDIDLEKDVGDLGYFKGESQIVSNDISRDENSEIFSSFIENIHTSSLNLEVERDFGFQVSWTFTGGFGEESLFSFDIPYFSNNVNARLALEYPRFIKEVKVKPQIVNLDFVSPELIYPIVKDQIYL</sequence>
<dbReference type="InterPro" id="IPR017946">
    <property type="entry name" value="PLC-like_Pdiesterase_TIM-brl"/>
</dbReference>
<keyword evidence="2" id="KW-1185">Reference proteome</keyword>
<dbReference type="EMBL" id="CP002872">
    <property type="protein sequence ID" value="AEI34940.1"/>
    <property type="molecule type" value="Genomic_DNA"/>
</dbReference>
<proteinExistence type="predicted"/>
<accession>A0ABM5M6L6</accession>
<evidence type="ECO:0000313" key="2">
    <source>
        <dbReference type="Proteomes" id="UP000000490"/>
    </source>
</evidence>